<evidence type="ECO:0000313" key="2">
    <source>
        <dbReference type="RefSeq" id="XP_002741194.1"/>
    </source>
</evidence>
<sequence length="229" mass="25818">MASKPLNCIVKKPVVLKIGDPRTEFSSGAAVIEIAMPNIKSVDLGEVTFKNNYTAYLSIKVRCSFKSSEVSGRDTKWKTVLRRYPLMPDPHCEPGSQDYFTISRKQMLAEPNRVAAVRFILQQPSPVWSHFIIEDINLYEYKVDAPSPVSLPQWLLRHTGDDGDNDNDTQDEDKEEEIYLEGVPPIDNISSGLQQLWALTESVRANQTAASLGRYDIDGCYEINLLSYT</sequence>
<protein>
    <submittedName>
        <fullName evidence="2">Nicolin-1-like</fullName>
    </submittedName>
</protein>
<keyword evidence="1" id="KW-1185">Reference proteome</keyword>
<dbReference type="Proteomes" id="UP000694865">
    <property type="component" value="Unplaced"/>
</dbReference>
<dbReference type="RefSeq" id="XP_002741194.1">
    <property type="nucleotide sequence ID" value="XM_002741148.2"/>
</dbReference>
<accession>A0ABM0H011</accession>
<proteinExistence type="predicted"/>
<organism evidence="1 2">
    <name type="scientific">Saccoglossus kowalevskii</name>
    <name type="common">Acorn worm</name>
    <dbReference type="NCBI Taxonomy" id="10224"/>
    <lineage>
        <taxon>Eukaryota</taxon>
        <taxon>Metazoa</taxon>
        <taxon>Hemichordata</taxon>
        <taxon>Enteropneusta</taxon>
        <taxon>Harrimaniidae</taxon>
        <taxon>Saccoglossus</taxon>
    </lineage>
</organism>
<name>A0ABM0H011_SACKO</name>
<evidence type="ECO:0000313" key="1">
    <source>
        <dbReference type="Proteomes" id="UP000694865"/>
    </source>
</evidence>
<reference evidence="2" key="1">
    <citation type="submission" date="2025-08" db="UniProtKB">
        <authorList>
            <consortium name="RefSeq"/>
        </authorList>
    </citation>
    <scope>IDENTIFICATION</scope>
    <source>
        <tissue evidence="2">Testes</tissue>
    </source>
</reference>
<dbReference type="InterPro" id="IPR040235">
    <property type="entry name" value="Nicolin-1"/>
</dbReference>
<dbReference type="PANTHER" id="PTHR31239:SF2">
    <property type="entry name" value="NICOLIN-1"/>
    <property type="match status" value="1"/>
</dbReference>
<dbReference type="GeneID" id="100378696"/>
<gene>
    <name evidence="2" type="primary">LOC100378696</name>
</gene>
<dbReference type="PANTHER" id="PTHR31239">
    <property type="entry name" value="NICOLIN 1"/>
    <property type="match status" value="1"/>
</dbReference>